<feature type="domain" description="Signal transduction histidine kinase internal region" evidence="2">
    <location>
        <begin position="29"/>
        <end position="55"/>
    </location>
</feature>
<keyword evidence="3" id="KW-0808">Transferase</keyword>
<reference evidence="3 4" key="1">
    <citation type="submission" date="2018-06" db="EMBL/GenBank/DDBJ databases">
        <title>Genomic Encyclopedia of Archaeal and Bacterial Type Strains, Phase II (KMG-II): from individual species to whole genera.</title>
        <authorList>
            <person name="Goeker M."/>
        </authorList>
    </citation>
    <scope>NUCLEOTIDE SEQUENCE [LARGE SCALE GENOMIC DNA]</scope>
    <source>
        <strain evidence="3 4">DSM 27372</strain>
    </source>
</reference>
<dbReference type="AlphaFoldDB" id="A0A318UGF4"/>
<feature type="coiled-coil region" evidence="1">
    <location>
        <begin position="2"/>
        <end position="36"/>
    </location>
</feature>
<evidence type="ECO:0000313" key="4">
    <source>
        <dbReference type="Proteomes" id="UP000248198"/>
    </source>
</evidence>
<comment type="caution">
    <text evidence="3">The sequence shown here is derived from an EMBL/GenBank/DDBJ whole genome shotgun (WGS) entry which is preliminary data.</text>
</comment>
<keyword evidence="3" id="KW-0418">Kinase</keyword>
<keyword evidence="4" id="KW-1185">Reference proteome</keyword>
<protein>
    <submittedName>
        <fullName evidence="3">Histidine kinase</fullName>
    </submittedName>
</protein>
<dbReference type="RefSeq" id="WP_110831770.1">
    <property type="nucleotide sequence ID" value="NZ_QKLU01000004.1"/>
</dbReference>
<keyword evidence="1" id="KW-0175">Coiled coil</keyword>
<gene>
    <name evidence="3" type="ORF">B0O44_104619</name>
</gene>
<evidence type="ECO:0000256" key="1">
    <source>
        <dbReference type="SAM" id="Coils"/>
    </source>
</evidence>
<evidence type="ECO:0000313" key="3">
    <source>
        <dbReference type="EMBL" id="PYF74447.1"/>
    </source>
</evidence>
<dbReference type="InterPro" id="IPR010559">
    <property type="entry name" value="Sig_transdc_His_kin_internal"/>
</dbReference>
<dbReference type="GO" id="GO:0016020">
    <property type="term" value="C:membrane"/>
    <property type="evidence" value="ECO:0007669"/>
    <property type="project" value="InterPro"/>
</dbReference>
<dbReference type="Proteomes" id="UP000248198">
    <property type="component" value="Unassembled WGS sequence"/>
</dbReference>
<dbReference type="EMBL" id="QKLU01000004">
    <property type="protein sequence ID" value="PYF74447.1"/>
    <property type="molecule type" value="Genomic_DNA"/>
</dbReference>
<sequence>MANSQNLKKQQLQRIIQREETEIKLAIAQNATLRAQINPHFLFNSLSFVYQRIRKVGADSGESHPITFRDNEIQHRVYSG</sequence>
<proteinExistence type="predicted"/>
<dbReference type="GO" id="GO:0000155">
    <property type="term" value="F:phosphorelay sensor kinase activity"/>
    <property type="evidence" value="ECO:0007669"/>
    <property type="project" value="InterPro"/>
</dbReference>
<dbReference type="Pfam" id="PF06580">
    <property type="entry name" value="His_kinase"/>
    <property type="match status" value="1"/>
</dbReference>
<accession>A0A318UGF4</accession>
<name>A0A318UGF4_9SPHI</name>
<organism evidence="3 4">
    <name type="scientific">Pedobacter nutrimenti</name>
    <dbReference type="NCBI Taxonomy" id="1241337"/>
    <lineage>
        <taxon>Bacteria</taxon>
        <taxon>Pseudomonadati</taxon>
        <taxon>Bacteroidota</taxon>
        <taxon>Sphingobacteriia</taxon>
        <taxon>Sphingobacteriales</taxon>
        <taxon>Sphingobacteriaceae</taxon>
        <taxon>Pedobacter</taxon>
    </lineage>
</organism>
<evidence type="ECO:0000259" key="2">
    <source>
        <dbReference type="Pfam" id="PF06580"/>
    </source>
</evidence>
<dbReference type="OrthoDB" id="9792992at2"/>